<feature type="region of interest" description="Disordered" evidence="6">
    <location>
        <begin position="1579"/>
        <end position="1654"/>
    </location>
</feature>
<dbReference type="SUPFAM" id="SSF46689">
    <property type="entry name" value="Homeodomain-like"/>
    <property type="match status" value="1"/>
</dbReference>
<evidence type="ECO:0000256" key="4">
    <source>
        <dbReference type="ARBA" id="ARBA00022833"/>
    </source>
</evidence>
<feature type="region of interest" description="Disordered" evidence="6">
    <location>
        <begin position="89"/>
        <end position="133"/>
    </location>
</feature>
<dbReference type="GO" id="GO:0005634">
    <property type="term" value="C:nucleus"/>
    <property type="evidence" value="ECO:0007669"/>
    <property type="project" value="UniProtKB-SubCell"/>
</dbReference>
<feature type="region of interest" description="Disordered" evidence="6">
    <location>
        <begin position="3169"/>
        <end position="3232"/>
    </location>
</feature>
<feature type="domain" description="CW-type" evidence="8">
    <location>
        <begin position="548"/>
        <end position="601"/>
    </location>
</feature>
<feature type="region of interest" description="Disordered" evidence="6">
    <location>
        <begin position="660"/>
        <end position="1050"/>
    </location>
</feature>
<dbReference type="Pfam" id="PF24756">
    <property type="entry name" value="THD_CWZF3-5-7"/>
    <property type="match status" value="1"/>
</dbReference>
<feature type="compositionally biased region" description="Polar residues" evidence="6">
    <location>
        <begin position="721"/>
        <end position="733"/>
    </location>
</feature>
<evidence type="ECO:0000259" key="7">
    <source>
        <dbReference type="PROSITE" id="PS50071"/>
    </source>
</evidence>
<dbReference type="InterPro" id="IPR001356">
    <property type="entry name" value="HD"/>
</dbReference>
<dbReference type="InterPro" id="IPR055300">
    <property type="entry name" value="CWZF3/5/7"/>
</dbReference>
<feature type="compositionally biased region" description="Basic and acidic residues" evidence="6">
    <location>
        <begin position="1298"/>
        <end position="1312"/>
    </location>
</feature>
<evidence type="ECO:0000313" key="10">
    <source>
        <dbReference type="Proteomes" id="UP000325081"/>
    </source>
</evidence>
<feature type="compositionally biased region" description="Polar residues" evidence="6">
    <location>
        <begin position="665"/>
        <end position="678"/>
    </location>
</feature>
<keyword evidence="5" id="KW-0371">Homeobox</keyword>
<organism evidence="9 10">
    <name type="scientific">Striga asiatica</name>
    <name type="common">Asiatic witchweed</name>
    <name type="synonym">Buchnera asiatica</name>
    <dbReference type="NCBI Taxonomy" id="4170"/>
    <lineage>
        <taxon>Eukaryota</taxon>
        <taxon>Viridiplantae</taxon>
        <taxon>Streptophyta</taxon>
        <taxon>Embryophyta</taxon>
        <taxon>Tracheophyta</taxon>
        <taxon>Spermatophyta</taxon>
        <taxon>Magnoliopsida</taxon>
        <taxon>eudicotyledons</taxon>
        <taxon>Gunneridae</taxon>
        <taxon>Pentapetalae</taxon>
        <taxon>asterids</taxon>
        <taxon>lamiids</taxon>
        <taxon>Lamiales</taxon>
        <taxon>Orobanchaceae</taxon>
        <taxon>Buchnereae</taxon>
        <taxon>Striga</taxon>
    </lineage>
</organism>
<feature type="compositionally biased region" description="Polar residues" evidence="6">
    <location>
        <begin position="855"/>
        <end position="866"/>
    </location>
</feature>
<keyword evidence="2" id="KW-0479">Metal-binding</keyword>
<feature type="compositionally biased region" description="Basic and acidic residues" evidence="6">
    <location>
        <begin position="1601"/>
        <end position="1619"/>
    </location>
</feature>
<evidence type="ECO:0000256" key="6">
    <source>
        <dbReference type="SAM" id="MobiDB-lite"/>
    </source>
</evidence>
<feature type="region of interest" description="Disordered" evidence="6">
    <location>
        <begin position="1"/>
        <end position="35"/>
    </location>
</feature>
<feature type="compositionally biased region" description="Low complexity" evidence="6">
    <location>
        <begin position="1787"/>
        <end position="1798"/>
    </location>
</feature>
<protein>
    <submittedName>
        <fullName evidence="9">CW-type Zinc Finger</fullName>
    </submittedName>
</protein>
<dbReference type="OrthoDB" id="757982at2759"/>
<feature type="region of interest" description="Disordered" evidence="6">
    <location>
        <begin position="2874"/>
        <end position="2991"/>
    </location>
</feature>
<feature type="compositionally biased region" description="Polar residues" evidence="6">
    <location>
        <begin position="2233"/>
        <end position="2247"/>
    </location>
</feature>
<feature type="compositionally biased region" description="Acidic residues" evidence="6">
    <location>
        <begin position="18"/>
        <end position="28"/>
    </location>
</feature>
<comment type="caution">
    <text evidence="9">The sequence shown here is derived from an EMBL/GenBank/DDBJ whole genome shotgun (WGS) entry which is preliminary data.</text>
</comment>
<feature type="compositionally biased region" description="Basic and acidic residues" evidence="6">
    <location>
        <begin position="2900"/>
        <end position="2917"/>
    </location>
</feature>
<evidence type="ECO:0000313" key="9">
    <source>
        <dbReference type="EMBL" id="GER35231.1"/>
    </source>
</evidence>
<feature type="region of interest" description="Disordered" evidence="6">
    <location>
        <begin position="1228"/>
        <end position="1317"/>
    </location>
</feature>
<dbReference type="Gene3D" id="1.10.10.60">
    <property type="entry name" value="Homeodomain-like"/>
    <property type="match status" value="1"/>
</dbReference>
<dbReference type="PROSITE" id="PS50071">
    <property type="entry name" value="HOMEOBOX_2"/>
    <property type="match status" value="1"/>
</dbReference>
<feature type="compositionally biased region" description="Basic and acidic residues" evidence="6">
    <location>
        <begin position="434"/>
        <end position="444"/>
    </location>
</feature>
<comment type="subcellular location">
    <subcellularLocation>
        <location evidence="1 5">Nucleus</location>
    </subcellularLocation>
</comment>
<feature type="compositionally biased region" description="Low complexity" evidence="6">
    <location>
        <begin position="884"/>
        <end position="898"/>
    </location>
</feature>
<dbReference type="Gene3D" id="3.30.40.100">
    <property type="match status" value="2"/>
</dbReference>
<dbReference type="InterPro" id="IPR009057">
    <property type="entry name" value="Homeodomain-like_sf"/>
</dbReference>
<evidence type="ECO:0000256" key="5">
    <source>
        <dbReference type="PROSITE-ProRule" id="PRU00108"/>
    </source>
</evidence>
<keyword evidence="4" id="KW-0862">Zinc</keyword>
<dbReference type="SMART" id="SM00389">
    <property type="entry name" value="HOX"/>
    <property type="match status" value="1"/>
</dbReference>
<dbReference type="InterPro" id="IPR056406">
    <property type="entry name" value="THD_CWZF3/5/7"/>
</dbReference>
<feature type="compositionally biased region" description="Polar residues" evidence="6">
    <location>
        <begin position="1629"/>
        <end position="1649"/>
    </location>
</feature>
<feature type="compositionally biased region" description="Polar residues" evidence="6">
    <location>
        <begin position="1287"/>
        <end position="1297"/>
    </location>
</feature>
<feature type="compositionally biased region" description="Basic and acidic residues" evidence="6">
    <location>
        <begin position="501"/>
        <end position="517"/>
    </location>
</feature>
<dbReference type="GO" id="GO:0003677">
    <property type="term" value="F:DNA binding"/>
    <property type="evidence" value="ECO:0007669"/>
    <property type="project" value="UniProtKB-UniRule"/>
</dbReference>
<keyword evidence="10" id="KW-1185">Reference proteome</keyword>
<dbReference type="EMBL" id="BKCP01004960">
    <property type="protein sequence ID" value="GER35231.1"/>
    <property type="molecule type" value="Genomic_DNA"/>
</dbReference>
<feature type="compositionally biased region" description="Basic and acidic residues" evidence="6">
    <location>
        <begin position="1928"/>
        <end position="1937"/>
    </location>
</feature>
<feature type="region of interest" description="Disordered" evidence="6">
    <location>
        <begin position="424"/>
        <end position="458"/>
    </location>
</feature>
<feature type="compositionally biased region" description="Basic and acidic residues" evidence="6">
    <location>
        <begin position="99"/>
        <end position="123"/>
    </location>
</feature>
<dbReference type="PANTHER" id="PTHR46524:SF7">
    <property type="entry name" value="CW-TYPE ZINC FINGER"/>
    <property type="match status" value="1"/>
</dbReference>
<feature type="region of interest" description="Disordered" evidence="6">
    <location>
        <begin position="1349"/>
        <end position="1374"/>
    </location>
</feature>
<feature type="compositionally biased region" description="Polar residues" evidence="6">
    <location>
        <begin position="688"/>
        <end position="703"/>
    </location>
</feature>
<feature type="compositionally biased region" description="Polar residues" evidence="6">
    <location>
        <begin position="1262"/>
        <end position="1272"/>
    </location>
</feature>
<evidence type="ECO:0000256" key="1">
    <source>
        <dbReference type="ARBA" id="ARBA00004123"/>
    </source>
</evidence>
<feature type="compositionally biased region" description="Basic and acidic residues" evidence="6">
    <location>
        <begin position="1238"/>
        <end position="1247"/>
    </location>
</feature>
<evidence type="ECO:0000256" key="3">
    <source>
        <dbReference type="ARBA" id="ARBA00022771"/>
    </source>
</evidence>
<keyword evidence="3" id="KW-0863">Zinc-finger</keyword>
<feature type="compositionally biased region" description="Basic and acidic residues" evidence="6">
    <location>
        <begin position="950"/>
        <end position="965"/>
    </location>
</feature>
<sequence length="3232" mass="354463">MISVSSRDGRKRISLGLEMEETELEEGEALSYNNEAQDSTIDPDIALSYIEEKLQNVLGHFQKDFEGGVSAENLGAKFGGYGSFLPTYQRSPSGSHTKIHAEPHHNHDLQRSPKKLHVEDQRKNSLASSCASPLGKAVPLGSSLKGINSYSQSRHAEELGFTSGDDATSINSSDQRTLKVRIKVGSENLSTRKNAAIYSGLGLVVSPSSSLDDSPTTCEGRFGKLTEAPEASPTSILEIMTTFPCELLLSPISKDLICLTEEKKPIGKFETKTVDKTSVECSGMLENESLSSKCHQKRSTLCEKGDVLSSMKLKNKKNNSNMDYGKGFLLKKEKETEVDTLRCEELVSNASKLPVLSSSQNNSIEPAKLKDDVKVETFSAFMENGNLDNESAQVIGGVDNSGKTFESKKGNLVSNNAACSSVDQSSELIVSKGKKSEEALKPDIAKPSTGGKKKQKVANGADRYKDFFGDVEFEDDDKESISGETNSPGRLKNPRAVGRRSSSDDLNISKEKSDIDISQKPPQVPDISHLAPPNGNAPFAHAPAGSVPSVQEDWVLCDKCQKWRLLPLGTNVSSLPDKWICRMLTWLPGMNRCNVPQEETTNALRALYNPSASIPGLPSEAQSCQLNNNNCAVNSMQMAMADASYPAQENQNCASGKKKYGSMKVENSNDLDGSTNSSHSRKKGLGTSGKTSNLNSGKNSPSRKSVFLVEKYSDHKEEKQPLSNSSDRGTNLKMQRKREADTEGSRASKRIKSEELHADDDHWTSDNRGSSSKADCPSTSFSNKTSRTDDKHKYNSKTDSSGAEKCDEKDSIRKRKAKEQSDQQKEKKAKVSHKDDHHNGHFSRNIQAVDYSKSDMGSVNPTVAANSSSSILSGSHKNKASGQEVKSSPIESVSSSPIRYPNIDKVTSGKNKDMKKDGGLSGEGVKNSSEQCQFEEKANVDPSLKKKKTGKELSSHSKDNARASGDKVQNSSHEKKLNNNIHQEQAKEKLPKRSNQAETNGTGKSCSLPPLARISTEPVFGTQKDSGVKSSALDLDNGEGQKGPNQKTKVENLKTPNSLKVRDIDAPSPLRKDTSSHAANSALKEAKDLKHLADRLKNETLKLHPSGWNFFGKFRHRPAANLRLVYGYSALTHLRAACPCRFLVIGDGRKGMGSGLEMKETELEEGEALSSQNEPQDSTIDPDIALSYIEEKLQNVLGHFQKDFEGGVSAENLGAKFGGYGSFLPTYQRSPTLSHTKSPSEAHHNYDSSKSPQKPHVEIHNSFVSSSASPSTRPHVASGKAARLGSNLKSNNVSLQSRHVEKSNSRSADIKKTVNSSDQRTLKVRIKVGSKSLTTQKNAEIYSGLGLEVSPSSSLDNSPTTTVGQSGKLKEAPEASPTSILQIMISPPGGLLLSPLSENLICLTGKNKPGGRVETKRVNKNSLESSGMLENGSLISKCNKKKLKLSENGGLVSLKLANQKNGNNESAQAVGGVENLSRKLGSLTSDSEFKRETLVSSSAACPLVDQFESTVYKGRQCEEAAKPPLEKSFTASKRTPKLTYTIGTQGVSSAKDDMRDIQKDHEKPGDRYRDFFGDIEFEDEDKESVSGEMKSPGILKNPMVVEKRSSSDDHNMSKGKKFDINFSHKPPQVQENYPTSASQSAPPNGNGMTSEAPVGSVPFVQEDWVSCDKCEKWRLLPLGTNVSSLPDKWLCRMLTWLPGMNRCSIPQEVTTNALRALYHPTASIPGLTSETQHSQLNSNSAVNYAQMASADASYPGLENQNPVSQIAPFSGKKKHGLATAVLSNDVDCSNSSSSLKKSLGTSAITSSMNSRKNLPSRKSGFAVEKYSDHKKEKSSLSNSSDKGTIFKIKTKREADVTGSRAFKRMKSEGLHDDDDYWTSDTGGTPLEAVRPTTSFSNDTSKIDKRKPNSHMDLSEPKSDVFPGTNAAIHEKCDDRDSLRKRKAKDLSDPRKEKKTRIFNAGVKHNGNVNGTTVNPSVAANSSSSMVSCSHKNKIIGQEVKGSPVESVSSSPLRYPSAVKFVSHKDKLVRKDDFHDTGGYLTAVAIGSGMLSGEDGREMVKKENLSEQCKVEEKANTTIQSQKNRSGKGLSSHLKEKIGASGAYLHGVHNSSHDTLGRDHLYEEGLKSKGEKFTGQKDNAGGTPIVRIKGQNHKKFAHDEKYVTKIQDKKHHIHQEHSNEKFPKRSNWAEGNGNGKSHSVLASAKISTEIVSGTQKENKDDGQSAPNHRKKYENQNGQPIRHPTPNSLKTRDIDVPSPVQRDLSNHVANSALKEAKGLKHLADRLKNSGSTESIGLYFQAALKFLHGASLLETGSSEATEQNDLMHSMHVYSSTAKLCEFCAREYEKLNDMAAAALAYKCMEVAYLHVVYLSHNSASKDQNELQTALQIAPPGESPSSSASDVDNLNHQAITDKAALAKVVGSAQASGSHTLTAQNRSGHKMLTLQWKPQGDQELHLRPLLQNSLKSLTKSVSIHLKGPLILASKTSRDYYALFGLQWKSSTARGGLDCFASQGFDDTGERHNMDLVSEDRTMELSVPMKSYGDLLDAQKDLFENQIEKLQQIVATQCKLTGVNPLSQEMAAGALSIKIGKRPRDLLNPKAVKYMQSLFSTKDAISKRETREISAQFGVTVTQVRDFFNGQRSRVRKFAKLSKEKVNRSSASDGMHGDIVSTSDPNMSVEPVPLNTMVPAIVNEVPSCSKSHEALCDMEESDRQFIENIFNSMRKEESFSGQLKLLKWILRVENPSVLNWFLAEGGLMILATWLSEAANEEQTSFLRVVLRVFHCLPMIKALPVHMSAVLQSVNSLRCYRASDISHRARILLSKWSNMFGKKLSLKRNNGVKSPNDLEDEMLIHEVMGDESWDLKDRNADNTLRFLGDNPDNHRKSDAAPPLKLLMAPEDESNKRRVKDMKERRKVQMVEHPGQRSTARGPQVTRSTSTTQSRPLSADDIQKAKMRAQYMQSKQGKTVTRPDEKAGPESQNRCTSSNASLLPPPVPKLVARVELKEDRRVDNDIPKPAKPLEISPDMKPQWKKFKRNGPRPDFSRNPFSRQHTSASGGIYQATGFAQPVSLSQHSAHLTGPPATYPQTSVQLPLTSQTYHQQSRFNTLQHPQHLTTEMLPNPGPINPNLNRASSNGYYVPEHSVSNLSRARQSFDPNYHYQHTRNENGYNAYSAVLPPGGRNNPAGGSGPEYWSPGESPSRDREYLPGQYYRANRDERAMGGAGNKRWRDYRQ</sequence>
<accession>A0A5A7PRJ7</accession>
<feature type="compositionally biased region" description="Polar residues" evidence="6">
    <location>
        <begin position="1350"/>
        <end position="1365"/>
    </location>
</feature>
<dbReference type="Proteomes" id="UP000325081">
    <property type="component" value="Unassembled WGS sequence"/>
</dbReference>
<feature type="DNA-binding region" description="Homeobox" evidence="5">
    <location>
        <begin position="2589"/>
        <end position="2648"/>
    </location>
</feature>
<feature type="compositionally biased region" description="Polar residues" evidence="6">
    <location>
        <begin position="1170"/>
        <end position="1179"/>
    </location>
</feature>
<feature type="compositionally biased region" description="Polar residues" evidence="6">
    <location>
        <begin position="1228"/>
        <end position="1237"/>
    </location>
</feature>
<feature type="compositionally biased region" description="Basic and acidic residues" evidence="6">
    <location>
        <begin position="737"/>
        <end position="765"/>
    </location>
</feature>
<dbReference type="Pfam" id="PF07496">
    <property type="entry name" value="zf-CW"/>
    <property type="match status" value="2"/>
</dbReference>
<dbReference type="InterPro" id="IPR011124">
    <property type="entry name" value="Znf_CW"/>
</dbReference>
<keyword evidence="5" id="KW-0539">Nucleus</keyword>
<feature type="compositionally biased region" description="Polar residues" evidence="6">
    <location>
        <begin position="1799"/>
        <end position="1813"/>
    </location>
</feature>
<evidence type="ECO:0000256" key="2">
    <source>
        <dbReference type="ARBA" id="ARBA00022723"/>
    </source>
</evidence>
<reference evidence="10" key="1">
    <citation type="journal article" date="2019" name="Curr. Biol.">
        <title>Genome Sequence of Striga asiatica Provides Insight into the Evolution of Plant Parasitism.</title>
        <authorList>
            <person name="Yoshida S."/>
            <person name="Kim S."/>
            <person name="Wafula E.K."/>
            <person name="Tanskanen J."/>
            <person name="Kim Y.M."/>
            <person name="Honaas L."/>
            <person name="Yang Z."/>
            <person name="Spallek T."/>
            <person name="Conn C.E."/>
            <person name="Ichihashi Y."/>
            <person name="Cheong K."/>
            <person name="Cui S."/>
            <person name="Der J.P."/>
            <person name="Gundlach H."/>
            <person name="Jiao Y."/>
            <person name="Hori C."/>
            <person name="Ishida J.K."/>
            <person name="Kasahara H."/>
            <person name="Kiba T."/>
            <person name="Kim M.S."/>
            <person name="Koo N."/>
            <person name="Laohavisit A."/>
            <person name="Lee Y.H."/>
            <person name="Lumba S."/>
            <person name="McCourt P."/>
            <person name="Mortimer J.C."/>
            <person name="Mutuku J.M."/>
            <person name="Nomura T."/>
            <person name="Sasaki-Sekimoto Y."/>
            <person name="Seto Y."/>
            <person name="Wang Y."/>
            <person name="Wakatake T."/>
            <person name="Sakakibara H."/>
            <person name="Demura T."/>
            <person name="Yamaguchi S."/>
            <person name="Yoneyama K."/>
            <person name="Manabe R.I."/>
            <person name="Nelson D.C."/>
            <person name="Schulman A.H."/>
            <person name="Timko M.P."/>
            <person name="dePamphilis C.W."/>
            <person name="Choi D."/>
            <person name="Shirasu K."/>
        </authorList>
    </citation>
    <scope>NUCLEOTIDE SEQUENCE [LARGE SCALE GENOMIC DNA]</scope>
    <source>
        <strain evidence="10">cv. UVA1</strain>
    </source>
</reference>
<dbReference type="PROSITE" id="PS51050">
    <property type="entry name" value="ZF_CW"/>
    <property type="match status" value="2"/>
</dbReference>
<dbReference type="PANTHER" id="PTHR46524">
    <property type="entry name" value="CW-TYPE ZINC FINGER"/>
    <property type="match status" value="1"/>
</dbReference>
<keyword evidence="5" id="KW-0238">DNA-binding</keyword>
<proteinExistence type="predicted"/>
<gene>
    <name evidence="9" type="ORF">STAS_11499</name>
</gene>
<feature type="region of interest" description="Disordered" evidence="6">
    <location>
        <begin position="2209"/>
        <end position="2256"/>
    </location>
</feature>
<feature type="compositionally biased region" description="Basic and acidic residues" evidence="6">
    <location>
        <begin position="802"/>
        <end position="811"/>
    </location>
</feature>
<feature type="region of interest" description="Disordered" evidence="6">
    <location>
        <begin position="1161"/>
        <end position="1180"/>
    </location>
</feature>
<evidence type="ECO:0000259" key="8">
    <source>
        <dbReference type="PROSITE" id="PS51050"/>
    </source>
</evidence>
<feature type="region of interest" description="Disordered" evidence="6">
    <location>
        <begin position="2168"/>
        <end position="2197"/>
    </location>
</feature>
<feature type="region of interest" description="Disordered" evidence="6">
    <location>
        <begin position="1874"/>
        <end position="1952"/>
    </location>
</feature>
<feature type="domain" description="CW-type" evidence="8">
    <location>
        <begin position="1658"/>
        <end position="1711"/>
    </location>
</feature>
<feature type="compositionally biased region" description="Polar residues" evidence="6">
    <location>
        <begin position="993"/>
        <end position="1005"/>
    </location>
</feature>
<feature type="region of interest" description="Disordered" evidence="6">
    <location>
        <begin position="3011"/>
        <end position="3053"/>
    </location>
</feature>
<feature type="region of interest" description="Disordered" evidence="6">
    <location>
        <begin position="1787"/>
        <end position="1841"/>
    </location>
</feature>
<feature type="region of interest" description="Disordered" evidence="6">
    <location>
        <begin position="475"/>
        <end position="528"/>
    </location>
</feature>
<feature type="domain" description="Homeobox" evidence="7">
    <location>
        <begin position="2587"/>
        <end position="2647"/>
    </location>
</feature>
<dbReference type="GO" id="GO:0008270">
    <property type="term" value="F:zinc ion binding"/>
    <property type="evidence" value="ECO:0007669"/>
    <property type="project" value="UniProtKB-KW"/>
</dbReference>
<name>A0A5A7PRJ7_STRAF</name>
<feature type="compositionally biased region" description="Basic and acidic residues" evidence="6">
    <location>
        <begin position="711"/>
        <end position="720"/>
    </location>
</feature>
<feature type="compositionally biased region" description="Polar residues" evidence="6">
    <location>
        <begin position="766"/>
        <end position="785"/>
    </location>
</feature>
<feature type="compositionally biased region" description="Basic and acidic residues" evidence="6">
    <location>
        <begin position="1825"/>
        <end position="1834"/>
    </location>
</feature>
<feature type="compositionally biased region" description="Low complexity" evidence="6">
    <location>
        <begin position="2930"/>
        <end position="2944"/>
    </location>
</feature>
<feature type="compositionally biased region" description="Polar residues" evidence="6">
    <location>
        <begin position="2977"/>
        <end position="2988"/>
    </location>
</feature>